<dbReference type="EMBL" id="MTYI01000123">
    <property type="protein sequence ID" value="PNP51486.1"/>
    <property type="molecule type" value="Genomic_DNA"/>
</dbReference>
<evidence type="ECO:0000256" key="1">
    <source>
        <dbReference type="SAM" id="MobiDB-lite"/>
    </source>
</evidence>
<dbReference type="Proteomes" id="UP000236290">
    <property type="component" value="Unassembled WGS sequence"/>
</dbReference>
<dbReference type="AlphaFoldDB" id="A0A2K0U160"/>
<organism evidence="2 3">
    <name type="scientific">Trichoderma harzianum</name>
    <name type="common">Hypocrea lixii</name>
    <dbReference type="NCBI Taxonomy" id="5544"/>
    <lineage>
        <taxon>Eukaryota</taxon>
        <taxon>Fungi</taxon>
        <taxon>Dikarya</taxon>
        <taxon>Ascomycota</taxon>
        <taxon>Pezizomycotina</taxon>
        <taxon>Sordariomycetes</taxon>
        <taxon>Hypocreomycetidae</taxon>
        <taxon>Hypocreales</taxon>
        <taxon>Hypocreaceae</taxon>
        <taxon>Trichoderma</taxon>
    </lineage>
</organism>
<gene>
    <name evidence="2" type="ORF">THARTR1_07926</name>
</gene>
<evidence type="ECO:0000313" key="3">
    <source>
        <dbReference type="Proteomes" id="UP000236290"/>
    </source>
</evidence>
<feature type="compositionally biased region" description="Pro residues" evidence="1">
    <location>
        <begin position="131"/>
        <end position="140"/>
    </location>
</feature>
<accession>A0A2K0U160</accession>
<feature type="region of interest" description="Disordered" evidence="1">
    <location>
        <begin position="127"/>
        <end position="146"/>
    </location>
</feature>
<comment type="caution">
    <text evidence="2">The sequence shown here is derived from an EMBL/GenBank/DDBJ whole genome shotgun (WGS) entry which is preliminary data.</text>
</comment>
<reference evidence="2 3" key="1">
    <citation type="submission" date="2017-02" db="EMBL/GenBank/DDBJ databases">
        <title>Genomes of Trichoderma spp. with biocontrol activity.</title>
        <authorList>
            <person name="Gardiner D."/>
            <person name="Kazan K."/>
            <person name="Vos C."/>
            <person name="Harvey P."/>
        </authorList>
    </citation>
    <scope>NUCLEOTIDE SEQUENCE [LARGE SCALE GENOMIC DNA]</scope>
    <source>
        <strain evidence="2 3">Tr1</strain>
    </source>
</reference>
<sequence>MDSTQLKSSPSDPSSWDFQGHTAITNDVEGMRFRGEKAQRKDARAHSATHGLGVLVLVLDLGLGLGYSGPQPANERLPPPVKIVQTHSITLFGDWKPDQLWRLAATEFRAASLRPQIGIVAASNTALGPQAPSPAPPPGNPIREVA</sequence>
<evidence type="ECO:0000313" key="2">
    <source>
        <dbReference type="EMBL" id="PNP51486.1"/>
    </source>
</evidence>
<protein>
    <submittedName>
        <fullName evidence="2">Uncharacterized protein</fullName>
    </submittedName>
</protein>
<name>A0A2K0U160_TRIHA</name>
<proteinExistence type="predicted"/>
<feature type="region of interest" description="Disordered" evidence="1">
    <location>
        <begin position="1"/>
        <end position="20"/>
    </location>
</feature>